<dbReference type="Pfam" id="PF12833">
    <property type="entry name" value="HTH_18"/>
    <property type="match status" value="1"/>
</dbReference>
<keyword evidence="3" id="KW-0804">Transcription</keyword>
<dbReference type="InterPro" id="IPR009057">
    <property type="entry name" value="Homeodomain-like_sf"/>
</dbReference>
<keyword evidence="2 5" id="KW-0238">DNA-binding</keyword>
<keyword evidence="1" id="KW-0805">Transcription regulation</keyword>
<dbReference type="STRING" id="683124.SAMN05444337_0859"/>
<dbReference type="GO" id="GO:0043565">
    <property type="term" value="F:sequence-specific DNA binding"/>
    <property type="evidence" value="ECO:0007669"/>
    <property type="project" value="InterPro"/>
</dbReference>
<dbReference type="InterPro" id="IPR037923">
    <property type="entry name" value="HTH-like"/>
</dbReference>
<keyword evidence="6" id="KW-1185">Reference proteome</keyword>
<feature type="domain" description="HTH araC/xylS-type" evidence="4">
    <location>
        <begin position="187"/>
        <end position="285"/>
    </location>
</feature>
<dbReference type="InterPro" id="IPR020449">
    <property type="entry name" value="Tscrpt_reg_AraC-type_HTH"/>
</dbReference>
<proteinExistence type="predicted"/>
<evidence type="ECO:0000259" key="4">
    <source>
        <dbReference type="PROSITE" id="PS01124"/>
    </source>
</evidence>
<sequence>MKNHPIYEINKFNYNTLIEDVFINTFKTHLLTNSFIEKSHSHNFYLLVLFTEGSGKHTIDFKTYKIKPGAFFLLQPGQIHSWKLSSDIEGYILFYTSEFYNLHFAKKRVDHYSFFNSTKSNPEIKLETEEIKTISNYFQQILEENKAQNLYKKDKITLLLDMLLIELARKYRFTETHLSSSYQNRIEQFENILEMHFKNEKSPSFYASKLNISLKHLNRVCKEVLNQTVTETIRKRIILESKRMLVLKKYTISEIADELNFESHSYFAEIFKKQTGISPKEFVKKN</sequence>
<evidence type="ECO:0000313" key="6">
    <source>
        <dbReference type="Proteomes" id="UP000184232"/>
    </source>
</evidence>
<dbReference type="InterPro" id="IPR014710">
    <property type="entry name" value="RmlC-like_jellyroll"/>
</dbReference>
<dbReference type="InterPro" id="IPR018060">
    <property type="entry name" value="HTH_AraC"/>
</dbReference>
<evidence type="ECO:0000256" key="3">
    <source>
        <dbReference type="ARBA" id="ARBA00023163"/>
    </source>
</evidence>
<dbReference type="InterPro" id="IPR003313">
    <property type="entry name" value="AraC-bd"/>
</dbReference>
<dbReference type="Gene3D" id="2.60.120.10">
    <property type="entry name" value="Jelly Rolls"/>
    <property type="match status" value="1"/>
</dbReference>
<reference evidence="6" key="1">
    <citation type="submission" date="2016-11" db="EMBL/GenBank/DDBJ databases">
        <authorList>
            <person name="Varghese N."/>
            <person name="Submissions S."/>
        </authorList>
    </citation>
    <scope>NUCLEOTIDE SEQUENCE [LARGE SCALE GENOMIC DNA]</scope>
    <source>
        <strain evidence="6">DSM 22807</strain>
    </source>
</reference>
<dbReference type="PANTHER" id="PTHR43280:SF32">
    <property type="entry name" value="TRANSCRIPTIONAL REGULATORY PROTEIN"/>
    <property type="match status" value="1"/>
</dbReference>
<gene>
    <name evidence="5" type="ORF">SAMN05444337_0859</name>
</gene>
<dbReference type="PANTHER" id="PTHR43280">
    <property type="entry name" value="ARAC-FAMILY TRANSCRIPTIONAL REGULATOR"/>
    <property type="match status" value="1"/>
</dbReference>
<dbReference type="AlphaFoldDB" id="A0A1M6E6L8"/>
<name>A0A1M6E6L8_9FLAO</name>
<evidence type="ECO:0000256" key="1">
    <source>
        <dbReference type="ARBA" id="ARBA00023015"/>
    </source>
</evidence>
<organism evidence="5 6">
    <name type="scientific">Flavobacterium haoranii</name>
    <dbReference type="NCBI Taxonomy" id="683124"/>
    <lineage>
        <taxon>Bacteria</taxon>
        <taxon>Pseudomonadati</taxon>
        <taxon>Bacteroidota</taxon>
        <taxon>Flavobacteriia</taxon>
        <taxon>Flavobacteriales</taxon>
        <taxon>Flavobacteriaceae</taxon>
        <taxon>Flavobacterium</taxon>
    </lineage>
</organism>
<dbReference type="GO" id="GO:0003700">
    <property type="term" value="F:DNA-binding transcription factor activity"/>
    <property type="evidence" value="ECO:0007669"/>
    <property type="project" value="InterPro"/>
</dbReference>
<dbReference type="SUPFAM" id="SSF46689">
    <property type="entry name" value="Homeodomain-like"/>
    <property type="match status" value="1"/>
</dbReference>
<dbReference type="RefSeq" id="WP_072782023.1">
    <property type="nucleotide sequence ID" value="NZ_CP045292.1"/>
</dbReference>
<dbReference type="Proteomes" id="UP000184232">
    <property type="component" value="Unassembled WGS sequence"/>
</dbReference>
<dbReference type="Gene3D" id="1.10.10.60">
    <property type="entry name" value="Homeodomain-like"/>
    <property type="match status" value="1"/>
</dbReference>
<dbReference type="SUPFAM" id="SSF51215">
    <property type="entry name" value="Regulatory protein AraC"/>
    <property type="match status" value="1"/>
</dbReference>
<dbReference type="SMART" id="SM00342">
    <property type="entry name" value="HTH_ARAC"/>
    <property type="match status" value="1"/>
</dbReference>
<evidence type="ECO:0000313" key="5">
    <source>
        <dbReference type="EMBL" id="SHI81043.1"/>
    </source>
</evidence>
<dbReference type="PRINTS" id="PR00032">
    <property type="entry name" value="HTHARAC"/>
</dbReference>
<dbReference type="Pfam" id="PF02311">
    <property type="entry name" value="AraC_binding"/>
    <property type="match status" value="1"/>
</dbReference>
<dbReference type="PROSITE" id="PS01124">
    <property type="entry name" value="HTH_ARAC_FAMILY_2"/>
    <property type="match status" value="1"/>
</dbReference>
<protein>
    <submittedName>
        <fullName evidence="5">AraC-type DNA-binding protein</fullName>
    </submittedName>
</protein>
<evidence type="ECO:0000256" key="2">
    <source>
        <dbReference type="ARBA" id="ARBA00023125"/>
    </source>
</evidence>
<accession>A0A1M6E6L8</accession>
<dbReference type="OrthoDB" id="1096411at2"/>
<dbReference type="EMBL" id="FQZH01000001">
    <property type="protein sequence ID" value="SHI81043.1"/>
    <property type="molecule type" value="Genomic_DNA"/>
</dbReference>